<reference evidence="2 3" key="1">
    <citation type="submission" date="2019-10" db="EMBL/GenBank/DDBJ databases">
        <authorList>
            <person name="Palmer J.M."/>
        </authorList>
    </citation>
    <scope>NUCLEOTIDE SEQUENCE [LARGE SCALE GENOMIC DNA]</scope>
    <source>
        <strain evidence="2 3">TWF730</strain>
    </source>
</reference>
<sequence length="288" mass="33112">MANTPTRATGFLDLPRELRDEIYKYVLVFEPLDTAIKPNDKNKPVWGQGFTSLGLPLRLKHRHLSLSLLRTCRQIYDETFPVFYGENTFGICVYVNLTMSHGGEVAHLRVRHYAPWEQMEYMYLLYCMDPEVLEAMYRPDENLQEESNAVHQILPHGHLIKNLRIHCVIDTVTLWGPSQWDARAVKPLADRIQACVPNAFREITVDPRDDSSPLAFELMGTQHLYEDTIRLVWPLTTDVAGGYSLKWTCALPSFVTPLRLEEQEELIERFRGSGGLQRKVAFVSVPPL</sequence>
<accession>A0AAV9TYA6</accession>
<dbReference type="InterPro" id="IPR056632">
    <property type="entry name" value="DUF7730"/>
</dbReference>
<protein>
    <recommendedName>
        <fullName evidence="1">DUF7730 domain-containing protein</fullName>
    </recommendedName>
</protein>
<dbReference type="InterPro" id="IPR038883">
    <property type="entry name" value="AN11006-like"/>
</dbReference>
<name>A0AAV9TYA6_9PEZI</name>
<organism evidence="2 3">
    <name type="scientific">Orbilia blumenaviensis</name>
    <dbReference type="NCBI Taxonomy" id="1796055"/>
    <lineage>
        <taxon>Eukaryota</taxon>
        <taxon>Fungi</taxon>
        <taxon>Dikarya</taxon>
        <taxon>Ascomycota</taxon>
        <taxon>Pezizomycotina</taxon>
        <taxon>Orbiliomycetes</taxon>
        <taxon>Orbiliales</taxon>
        <taxon>Orbiliaceae</taxon>
        <taxon>Orbilia</taxon>
    </lineage>
</organism>
<evidence type="ECO:0000313" key="2">
    <source>
        <dbReference type="EMBL" id="KAK6329806.1"/>
    </source>
</evidence>
<dbReference type="EMBL" id="JAVHNS010000020">
    <property type="protein sequence ID" value="KAK6329806.1"/>
    <property type="molecule type" value="Genomic_DNA"/>
</dbReference>
<evidence type="ECO:0000313" key="3">
    <source>
        <dbReference type="Proteomes" id="UP001373714"/>
    </source>
</evidence>
<comment type="caution">
    <text evidence="2">The sequence shown here is derived from an EMBL/GenBank/DDBJ whole genome shotgun (WGS) entry which is preliminary data.</text>
</comment>
<feature type="domain" description="DUF7730" evidence="1">
    <location>
        <begin position="11"/>
        <end position="97"/>
    </location>
</feature>
<dbReference type="AlphaFoldDB" id="A0AAV9TYA6"/>
<keyword evidence="3" id="KW-1185">Reference proteome</keyword>
<dbReference type="PANTHER" id="PTHR42085">
    <property type="entry name" value="F-BOX DOMAIN-CONTAINING PROTEIN"/>
    <property type="match status" value="1"/>
</dbReference>
<dbReference type="Pfam" id="PF24864">
    <property type="entry name" value="DUF7730"/>
    <property type="match status" value="1"/>
</dbReference>
<gene>
    <name evidence="2" type="ORF">TWF730_006105</name>
</gene>
<proteinExistence type="predicted"/>
<dbReference type="Proteomes" id="UP001373714">
    <property type="component" value="Unassembled WGS sequence"/>
</dbReference>
<dbReference type="PANTHER" id="PTHR42085:SF1">
    <property type="entry name" value="F-BOX DOMAIN-CONTAINING PROTEIN"/>
    <property type="match status" value="1"/>
</dbReference>
<evidence type="ECO:0000259" key="1">
    <source>
        <dbReference type="Pfam" id="PF24864"/>
    </source>
</evidence>